<dbReference type="STRING" id="39480.EUAN_17640"/>
<keyword evidence="3 6" id="KW-0812">Transmembrane</keyword>
<feature type="transmembrane region" description="Helical" evidence="6">
    <location>
        <begin position="328"/>
        <end position="353"/>
    </location>
</feature>
<dbReference type="Proteomes" id="UP000180254">
    <property type="component" value="Unassembled WGS sequence"/>
</dbReference>
<keyword evidence="4 6" id="KW-1133">Transmembrane helix</keyword>
<keyword evidence="5 6" id="KW-0472">Membrane</keyword>
<feature type="transmembrane region" description="Helical" evidence="6">
    <location>
        <begin position="399"/>
        <end position="420"/>
    </location>
</feature>
<feature type="transmembrane region" description="Helical" evidence="6">
    <location>
        <begin position="7"/>
        <end position="27"/>
    </location>
</feature>
<evidence type="ECO:0000256" key="1">
    <source>
        <dbReference type="ARBA" id="ARBA00004651"/>
    </source>
</evidence>
<comment type="caution">
    <text evidence="7">The sequence shown here is derived from an EMBL/GenBank/DDBJ whole genome shotgun (WGS) entry which is preliminary data.</text>
</comment>
<dbReference type="OrthoDB" id="9775950at2"/>
<dbReference type="EMBL" id="MKIE01000007">
    <property type="protein sequence ID" value="OHW61761.1"/>
    <property type="molecule type" value="Genomic_DNA"/>
</dbReference>
<reference evidence="7 8" key="1">
    <citation type="submission" date="2016-09" db="EMBL/GenBank/DDBJ databases">
        <title>Genome sequence of Eubacterium angustum.</title>
        <authorList>
            <person name="Poehlein A."/>
            <person name="Daniel R."/>
        </authorList>
    </citation>
    <scope>NUCLEOTIDE SEQUENCE [LARGE SCALE GENOMIC DNA]</scope>
    <source>
        <strain evidence="7 8">DSM 1989</strain>
    </source>
</reference>
<organism evidence="7 8">
    <name type="scientific">Andreesenia angusta</name>
    <dbReference type="NCBI Taxonomy" id="39480"/>
    <lineage>
        <taxon>Bacteria</taxon>
        <taxon>Bacillati</taxon>
        <taxon>Bacillota</taxon>
        <taxon>Tissierellia</taxon>
        <taxon>Tissierellales</taxon>
        <taxon>Gottschalkiaceae</taxon>
        <taxon>Andreesenia</taxon>
    </lineage>
</organism>
<proteinExistence type="predicted"/>
<gene>
    <name evidence="7" type="primary">spoVB</name>
    <name evidence="7" type="ORF">EUAN_17640</name>
</gene>
<dbReference type="PANTHER" id="PTHR30250">
    <property type="entry name" value="PST FAMILY PREDICTED COLANIC ACID TRANSPORTER"/>
    <property type="match status" value="1"/>
</dbReference>
<evidence type="ECO:0000256" key="3">
    <source>
        <dbReference type="ARBA" id="ARBA00022692"/>
    </source>
</evidence>
<evidence type="ECO:0000256" key="5">
    <source>
        <dbReference type="ARBA" id="ARBA00023136"/>
    </source>
</evidence>
<dbReference type="Pfam" id="PF01943">
    <property type="entry name" value="Polysacc_synt"/>
    <property type="match status" value="1"/>
</dbReference>
<dbReference type="PANTHER" id="PTHR30250:SF21">
    <property type="entry name" value="LIPID II FLIPPASE MURJ"/>
    <property type="match status" value="1"/>
</dbReference>
<dbReference type="InterPro" id="IPR002797">
    <property type="entry name" value="Polysacc_synth"/>
</dbReference>
<dbReference type="InterPro" id="IPR050833">
    <property type="entry name" value="Poly_Biosynth_Transport"/>
</dbReference>
<feature type="transmembrane region" description="Helical" evidence="6">
    <location>
        <begin position="487"/>
        <end position="505"/>
    </location>
</feature>
<comment type="subcellular location">
    <subcellularLocation>
        <location evidence="1">Cell membrane</location>
        <topology evidence="1">Multi-pass membrane protein</topology>
    </subcellularLocation>
</comment>
<feature type="transmembrane region" description="Helical" evidence="6">
    <location>
        <begin position="365"/>
        <end position="387"/>
    </location>
</feature>
<feature type="transmembrane region" description="Helical" evidence="6">
    <location>
        <begin position="87"/>
        <end position="107"/>
    </location>
</feature>
<keyword evidence="8" id="KW-1185">Reference proteome</keyword>
<evidence type="ECO:0000256" key="2">
    <source>
        <dbReference type="ARBA" id="ARBA00022475"/>
    </source>
</evidence>
<dbReference type="InterPro" id="IPR024923">
    <property type="entry name" value="PG_synth_SpoVB"/>
</dbReference>
<protein>
    <submittedName>
        <fullName evidence="7">Stage V sporulation protein B</fullName>
    </submittedName>
</protein>
<feature type="transmembrane region" description="Helical" evidence="6">
    <location>
        <begin position="47"/>
        <end position="66"/>
    </location>
</feature>
<dbReference type="RefSeq" id="WP_071063741.1">
    <property type="nucleotide sequence ID" value="NZ_MKIE01000007.1"/>
</dbReference>
<evidence type="ECO:0000256" key="6">
    <source>
        <dbReference type="SAM" id="Phobius"/>
    </source>
</evidence>
<name>A0A1S1V527_9FIRM</name>
<dbReference type="GO" id="GO:0005886">
    <property type="term" value="C:plasma membrane"/>
    <property type="evidence" value="ECO:0007669"/>
    <property type="project" value="UniProtKB-SubCell"/>
</dbReference>
<accession>A0A1S1V527</accession>
<evidence type="ECO:0000313" key="8">
    <source>
        <dbReference type="Proteomes" id="UP000180254"/>
    </source>
</evidence>
<dbReference type="CDD" id="cd13124">
    <property type="entry name" value="MATE_SpoVB_like"/>
    <property type="match status" value="1"/>
</dbReference>
<feature type="transmembrane region" description="Helical" evidence="6">
    <location>
        <begin position="457"/>
        <end position="475"/>
    </location>
</feature>
<feature type="transmembrane region" description="Helical" evidence="6">
    <location>
        <begin position="185"/>
        <end position="206"/>
    </location>
</feature>
<feature type="transmembrane region" description="Helical" evidence="6">
    <location>
        <begin position="426"/>
        <end position="445"/>
    </location>
</feature>
<sequence>MSKNSFLKGAAILGIAGMITKVLGAFYRIPLSNLMGTEGLGYYQTAYPLYTLLLAISTSGFPTAISKLISEKRAVEDYYGASRIFKISFIGFLIAGVVTSLFIALFARPIVKLVGNEGGYYALMALVPALFLVPILSSFKGYFQGKQQMLPIAVSQTVEQLFRVSAGLPLAYILLKQGLPQAAGGASFGGTIGALAGMAVIMFAYARERRGRKSEIESSKVYEKEEVSVIAKNIMKIAIPITIGASIVPVINNVDTFLIMRRLQDIGYTAKQASEMFGQLTGNAQTLINLPQVISTALAMSLVPAISEAMARGKEDEMRKATKSGIRMTLLFGLPSAIGIFVLATPIMQLLYYGNTLEEQLGSGAVLQVLAISLVFLTLIQSLTAILQGLGKPMVPVRNLVIGLLVKIVLTYVLTGIPALNIKGAAASTVITYMVAAVLNYAAVIRLTGSNIEVKNTVLKPLMASIVMGVVAYGAFYASEGMLGSKLATLVSIAAGGASYVILLLKSGAVAESDFDMFPKGDKLFKMLKKLKLVK</sequence>
<feature type="transmembrane region" description="Helical" evidence="6">
    <location>
        <begin position="119"/>
        <end position="139"/>
    </location>
</feature>
<evidence type="ECO:0000313" key="7">
    <source>
        <dbReference type="EMBL" id="OHW61761.1"/>
    </source>
</evidence>
<dbReference type="PIRSF" id="PIRSF038958">
    <property type="entry name" value="PG_synth_SpoVB"/>
    <property type="match status" value="1"/>
</dbReference>
<keyword evidence="2" id="KW-1003">Cell membrane</keyword>
<evidence type="ECO:0000256" key="4">
    <source>
        <dbReference type="ARBA" id="ARBA00022989"/>
    </source>
</evidence>
<dbReference type="AlphaFoldDB" id="A0A1S1V527"/>